<protein>
    <recommendedName>
        <fullName evidence="6">LPS-assembly lipoprotein LptE</fullName>
    </recommendedName>
</protein>
<accession>A0A2A5AUC6</accession>
<dbReference type="HAMAP" id="MF_01186">
    <property type="entry name" value="LPS_assembly_LptE"/>
    <property type="match status" value="1"/>
</dbReference>
<comment type="subunit">
    <text evidence="6">Component of the lipopolysaccharide transport and assembly complex. Interacts with LptD.</text>
</comment>
<keyword evidence="3 6" id="KW-0564">Palmitate</keyword>
<evidence type="ECO:0000256" key="4">
    <source>
        <dbReference type="ARBA" id="ARBA00023237"/>
    </source>
</evidence>
<comment type="caution">
    <text evidence="7">The sequence shown here is derived from an EMBL/GenBank/DDBJ whole genome shotgun (WGS) entry which is preliminary data.</text>
</comment>
<comment type="similarity">
    <text evidence="6">Belongs to the LptE lipoprotein family.</text>
</comment>
<keyword evidence="2 6" id="KW-0472">Membrane</keyword>
<comment type="function">
    <text evidence="6">Together with LptD, is involved in the assembly of lipopolysaccharide (LPS) at the surface of the outer membrane. Required for the proper assembly of LptD. Binds LPS and may serve as the LPS recognition site at the outer membrane.</text>
</comment>
<proteinExistence type="inferred from homology"/>
<evidence type="ECO:0000256" key="1">
    <source>
        <dbReference type="ARBA" id="ARBA00022729"/>
    </source>
</evidence>
<reference evidence="8" key="1">
    <citation type="submission" date="2017-08" db="EMBL/GenBank/DDBJ databases">
        <title>A dynamic microbial community with high functional redundancy inhabits the cold, oxic subseafloor aquifer.</title>
        <authorList>
            <person name="Tully B.J."/>
            <person name="Wheat C.G."/>
            <person name="Glazer B.T."/>
            <person name="Huber J.A."/>
        </authorList>
    </citation>
    <scope>NUCLEOTIDE SEQUENCE [LARGE SCALE GENOMIC DNA]</scope>
</reference>
<gene>
    <name evidence="6" type="primary">lptE</name>
    <name evidence="7" type="ORF">COA96_13220</name>
</gene>
<dbReference type="GO" id="GO:0001530">
    <property type="term" value="F:lipopolysaccharide binding"/>
    <property type="evidence" value="ECO:0007669"/>
    <property type="project" value="TreeGrafter"/>
</dbReference>
<evidence type="ECO:0000313" key="7">
    <source>
        <dbReference type="EMBL" id="PCJ22845.1"/>
    </source>
</evidence>
<comment type="subcellular location">
    <subcellularLocation>
        <location evidence="6">Cell outer membrane</location>
        <topology evidence="6">Lipid-anchor</topology>
    </subcellularLocation>
</comment>
<dbReference type="GO" id="GO:0043165">
    <property type="term" value="P:Gram-negative-bacterium-type cell outer membrane assembly"/>
    <property type="evidence" value="ECO:0007669"/>
    <property type="project" value="UniProtKB-UniRule"/>
</dbReference>
<evidence type="ECO:0000256" key="5">
    <source>
        <dbReference type="ARBA" id="ARBA00023288"/>
    </source>
</evidence>
<dbReference type="Proteomes" id="UP000218327">
    <property type="component" value="Unassembled WGS sequence"/>
</dbReference>
<dbReference type="PANTHER" id="PTHR38098">
    <property type="entry name" value="LPS-ASSEMBLY LIPOPROTEIN LPTE"/>
    <property type="match status" value="1"/>
</dbReference>
<dbReference type="Pfam" id="PF04390">
    <property type="entry name" value="LptE"/>
    <property type="match status" value="1"/>
</dbReference>
<evidence type="ECO:0000256" key="6">
    <source>
        <dbReference type="HAMAP-Rule" id="MF_01186"/>
    </source>
</evidence>
<evidence type="ECO:0000256" key="2">
    <source>
        <dbReference type="ARBA" id="ARBA00023136"/>
    </source>
</evidence>
<dbReference type="EMBL" id="NVVJ01000049">
    <property type="protein sequence ID" value="PCJ22845.1"/>
    <property type="molecule type" value="Genomic_DNA"/>
</dbReference>
<dbReference type="PROSITE" id="PS51257">
    <property type="entry name" value="PROKAR_LIPOPROTEIN"/>
    <property type="match status" value="1"/>
</dbReference>
<dbReference type="GO" id="GO:0009279">
    <property type="term" value="C:cell outer membrane"/>
    <property type="evidence" value="ECO:0007669"/>
    <property type="project" value="UniProtKB-SubCell"/>
</dbReference>
<evidence type="ECO:0000313" key="8">
    <source>
        <dbReference type="Proteomes" id="UP000218327"/>
    </source>
</evidence>
<dbReference type="PANTHER" id="PTHR38098:SF1">
    <property type="entry name" value="LPS-ASSEMBLY LIPOPROTEIN LPTE"/>
    <property type="match status" value="1"/>
</dbReference>
<keyword evidence="5 6" id="KW-0449">Lipoprotein</keyword>
<dbReference type="GO" id="GO:0015920">
    <property type="term" value="P:lipopolysaccharide transport"/>
    <property type="evidence" value="ECO:0007669"/>
    <property type="project" value="TreeGrafter"/>
</dbReference>
<keyword evidence="4 6" id="KW-0998">Cell outer membrane</keyword>
<keyword evidence="1 6" id="KW-0732">Signal</keyword>
<organism evidence="7 8">
    <name type="scientific">SAR86 cluster bacterium</name>
    <dbReference type="NCBI Taxonomy" id="2030880"/>
    <lineage>
        <taxon>Bacteria</taxon>
        <taxon>Pseudomonadati</taxon>
        <taxon>Pseudomonadota</taxon>
        <taxon>Gammaproteobacteria</taxon>
        <taxon>SAR86 cluster</taxon>
    </lineage>
</organism>
<dbReference type="Gene3D" id="3.30.160.150">
    <property type="entry name" value="Lipoprotein like domain"/>
    <property type="match status" value="1"/>
</dbReference>
<name>A0A2A5AUC6_9GAMM</name>
<dbReference type="AlphaFoldDB" id="A0A2A5AUC6"/>
<sequence length="168" mass="19147">MRKALRQLFILSLMLSISACGFSLRGSDILSSKFNSVILDSQQPNSEFTRLLNRSLEISEVEVMLTSPTEPGDDLPVLTIRNEQIINRPITVNPRARAAQYEIRLSVDIAFINSTVQLIEPETLFVERSYFEDIENIIGNREEVEIIAAEMRRELVNQLIRRLAAVEL</sequence>
<evidence type="ECO:0000256" key="3">
    <source>
        <dbReference type="ARBA" id="ARBA00023139"/>
    </source>
</evidence>
<dbReference type="InterPro" id="IPR007485">
    <property type="entry name" value="LPS_assembly_LptE"/>
</dbReference>
<dbReference type="GO" id="GO:1990351">
    <property type="term" value="C:transporter complex"/>
    <property type="evidence" value="ECO:0007669"/>
    <property type="project" value="TreeGrafter"/>
</dbReference>